<evidence type="ECO:0000313" key="3">
    <source>
        <dbReference type="EMBL" id="MEQ5349941.1"/>
    </source>
</evidence>
<evidence type="ECO:0000259" key="2">
    <source>
        <dbReference type="Pfam" id="PF01464"/>
    </source>
</evidence>
<protein>
    <submittedName>
        <fullName evidence="3">Lytic transglycosylase domain-containing protein</fullName>
    </submittedName>
</protein>
<dbReference type="InterPro" id="IPR023346">
    <property type="entry name" value="Lysozyme-like_dom_sf"/>
</dbReference>
<dbReference type="Pfam" id="PF01464">
    <property type="entry name" value="SLT"/>
    <property type="match status" value="1"/>
</dbReference>
<keyword evidence="4" id="KW-1185">Reference proteome</keyword>
<evidence type="ECO:0000313" key="4">
    <source>
        <dbReference type="Proteomes" id="UP001436462"/>
    </source>
</evidence>
<dbReference type="SUPFAM" id="SSF53955">
    <property type="entry name" value="Lysozyme-like"/>
    <property type="match status" value="1"/>
</dbReference>
<dbReference type="InterPro" id="IPR008258">
    <property type="entry name" value="Transglycosylase_SLT_dom_1"/>
</dbReference>
<organism evidence="3 4">
    <name type="scientific">Proteus genomosp. 6</name>
    <dbReference type="NCBI Taxonomy" id="1311820"/>
    <lineage>
        <taxon>Bacteria</taxon>
        <taxon>Pseudomonadati</taxon>
        <taxon>Pseudomonadota</taxon>
        <taxon>Gammaproteobacteria</taxon>
        <taxon>Enterobacterales</taxon>
        <taxon>Morganellaceae</taxon>
        <taxon>Proteus</taxon>
    </lineage>
</organism>
<dbReference type="RefSeq" id="WP_349420267.1">
    <property type="nucleotide sequence ID" value="NZ_JBEEWF010000015.1"/>
</dbReference>
<gene>
    <name evidence="3" type="ORF">ABN253_17385</name>
</gene>
<dbReference type="EMBL" id="JBEEWF010000015">
    <property type="protein sequence ID" value="MEQ5349941.1"/>
    <property type="molecule type" value="Genomic_DNA"/>
</dbReference>
<sequence length="161" mass="18687">MPNRFIKKFLITIILTFSSSSFADCFESAGKYYGIDPDYLRAIAWQESRFKHNAINKNYDGSLDVGIMQINTNTLKSIKREYPNLTKDRLLNEPCLNIFVGGMLLKRNFNAYGKKWLSVGMYNAGMRNSNKVIQNRYNYASKINQHYQDLKLGKIERIAIH</sequence>
<proteinExistence type="predicted"/>
<feature type="chain" id="PRO_5047104153" evidence="1">
    <location>
        <begin position="24"/>
        <end position="161"/>
    </location>
</feature>
<dbReference type="CDD" id="cd13400">
    <property type="entry name" value="LT_IagB-like"/>
    <property type="match status" value="1"/>
</dbReference>
<name>A0ABV1LFA2_9GAMM</name>
<comment type="caution">
    <text evidence="3">The sequence shown here is derived from an EMBL/GenBank/DDBJ whole genome shotgun (WGS) entry which is preliminary data.</text>
</comment>
<dbReference type="Gene3D" id="1.10.530.10">
    <property type="match status" value="1"/>
</dbReference>
<feature type="signal peptide" evidence="1">
    <location>
        <begin position="1"/>
        <end position="23"/>
    </location>
</feature>
<feature type="domain" description="Transglycosylase SLT" evidence="2">
    <location>
        <begin position="24"/>
        <end position="142"/>
    </location>
</feature>
<dbReference type="Proteomes" id="UP001436462">
    <property type="component" value="Unassembled WGS sequence"/>
</dbReference>
<keyword evidence="1" id="KW-0732">Signal</keyword>
<reference evidence="3 4" key="1">
    <citation type="submission" date="2024-04" db="EMBL/GenBank/DDBJ databases">
        <title>Role of Flies in the Dissemination of Carbapenem-Resistant Enterobacteriaceae (CRE): An Epidemiological and Genomic Study in China.</title>
        <authorList>
            <person name="Kaichao C."/>
            <person name="Zhang R."/>
            <person name="Chen S."/>
        </authorList>
    </citation>
    <scope>NUCLEOTIDE SEQUENCE [LARGE SCALE GENOMIC DNA]</scope>
    <source>
        <strain evidence="4">fly-1011</strain>
    </source>
</reference>
<evidence type="ECO:0000256" key="1">
    <source>
        <dbReference type="SAM" id="SignalP"/>
    </source>
</evidence>
<accession>A0ABV1LFA2</accession>